<dbReference type="EMBL" id="CAMAPE010000050">
    <property type="protein sequence ID" value="CAH9106942.1"/>
    <property type="molecule type" value="Genomic_DNA"/>
</dbReference>
<gene>
    <name evidence="2" type="ORF">CEURO_LOCUS17555</name>
</gene>
<evidence type="ECO:0000313" key="3">
    <source>
        <dbReference type="Proteomes" id="UP001152484"/>
    </source>
</evidence>
<feature type="domain" description="RNase H type-1" evidence="1">
    <location>
        <begin position="116"/>
        <end position="187"/>
    </location>
</feature>
<evidence type="ECO:0000259" key="1">
    <source>
        <dbReference type="Pfam" id="PF13456"/>
    </source>
</evidence>
<dbReference type="AlphaFoldDB" id="A0A9P0ZMD7"/>
<name>A0A9P0ZMD7_CUSEU</name>
<dbReference type="SUPFAM" id="SSF53098">
    <property type="entry name" value="Ribonuclease H-like"/>
    <property type="match status" value="1"/>
</dbReference>
<dbReference type="InterPro" id="IPR002156">
    <property type="entry name" value="RNaseH_domain"/>
</dbReference>
<dbReference type="GO" id="GO:0004523">
    <property type="term" value="F:RNA-DNA hybrid ribonuclease activity"/>
    <property type="evidence" value="ECO:0007669"/>
    <property type="project" value="InterPro"/>
</dbReference>
<dbReference type="InterPro" id="IPR036397">
    <property type="entry name" value="RNaseH_sf"/>
</dbReference>
<dbReference type="InterPro" id="IPR053151">
    <property type="entry name" value="RNase_H-like"/>
</dbReference>
<reference evidence="2" key="1">
    <citation type="submission" date="2022-07" db="EMBL/GenBank/DDBJ databases">
        <authorList>
            <person name="Macas J."/>
            <person name="Novak P."/>
            <person name="Neumann P."/>
        </authorList>
    </citation>
    <scope>NUCLEOTIDE SEQUENCE</scope>
</reference>
<dbReference type="PANTHER" id="PTHR47723:SF19">
    <property type="entry name" value="POLYNUCLEOTIDYL TRANSFERASE, RIBONUCLEASE H-LIKE SUPERFAMILY PROTEIN"/>
    <property type="match status" value="1"/>
</dbReference>
<accession>A0A9P0ZMD7</accession>
<dbReference type="InterPro" id="IPR012337">
    <property type="entry name" value="RNaseH-like_sf"/>
</dbReference>
<sequence>MKIWNIILLSGANIIESANLPGIICWNIWKIYTNILWGSSLVVPNICHVIWNIKPFTQNWALSLSTQRFGKIDFVLFEERLFPKGFKVKQKLFKPFSWMKSKIGMKLNIDAAFIPDSASGGVILRNQSGELICATAFPASASLSLEAEFLAVTKATRWAIQEGYRDFLVEIDAEAVLDFISTKQQRSFE</sequence>
<dbReference type="CDD" id="cd06222">
    <property type="entry name" value="RNase_H_like"/>
    <property type="match status" value="1"/>
</dbReference>
<dbReference type="Gene3D" id="3.30.420.10">
    <property type="entry name" value="Ribonuclease H-like superfamily/Ribonuclease H"/>
    <property type="match status" value="1"/>
</dbReference>
<dbReference type="GO" id="GO:0003676">
    <property type="term" value="F:nucleic acid binding"/>
    <property type="evidence" value="ECO:0007669"/>
    <property type="project" value="InterPro"/>
</dbReference>
<proteinExistence type="predicted"/>
<comment type="caution">
    <text evidence="2">The sequence shown here is derived from an EMBL/GenBank/DDBJ whole genome shotgun (WGS) entry which is preliminary data.</text>
</comment>
<dbReference type="Pfam" id="PF13456">
    <property type="entry name" value="RVT_3"/>
    <property type="match status" value="1"/>
</dbReference>
<dbReference type="Proteomes" id="UP001152484">
    <property type="component" value="Unassembled WGS sequence"/>
</dbReference>
<keyword evidence="3" id="KW-1185">Reference proteome</keyword>
<protein>
    <recommendedName>
        <fullName evidence="1">RNase H type-1 domain-containing protein</fullName>
    </recommendedName>
</protein>
<organism evidence="2 3">
    <name type="scientific">Cuscuta europaea</name>
    <name type="common">European dodder</name>
    <dbReference type="NCBI Taxonomy" id="41803"/>
    <lineage>
        <taxon>Eukaryota</taxon>
        <taxon>Viridiplantae</taxon>
        <taxon>Streptophyta</taxon>
        <taxon>Embryophyta</taxon>
        <taxon>Tracheophyta</taxon>
        <taxon>Spermatophyta</taxon>
        <taxon>Magnoliopsida</taxon>
        <taxon>eudicotyledons</taxon>
        <taxon>Gunneridae</taxon>
        <taxon>Pentapetalae</taxon>
        <taxon>asterids</taxon>
        <taxon>lamiids</taxon>
        <taxon>Solanales</taxon>
        <taxon>Convolvulaceae</taxon>
        <taxon>Cuscuteae</taxon>
        <taxon>Cuscuta</taxon>
        <taxon>Cuscuta subgen. Cuscuta</taxon>
    </lineage>
</organism>
<dbReference type="InterPro" id="IPR044730">
    <property type="entry name" value="RNase_H-like_dom_plant"/>
</dbReference>
<dbReference type="PANTHER" id="PTHR47723">
    <property type="entry name" value="OS05G0353850 PROTEIN"/>
    <property type="match status" value="1"/>
</dbReference>
<evidence type="ECO:0000313" key="2">
    <source>
        <dbReference type="EMBL" id="CAH9106942.1"/>
    </source>
</evidence>